<evidence type="ECO:0000256" key="6">
    <source>
        <dbReference type="ARBA" id="ARBA00023136"/>
    </source>
</evidence>
<dbReference type="InterPro" id="IPR032818">
    <property type="entry name" value="DedA-like"/>
</dbReference>
<dbReference type="GO" id="GO:0005886">
    <property type="term" value="C:plasma membrane"/>
    <property type="evidence" value="ECO:0007669"/>
    <property type="project" value="UniProtKB-SubCell"/>
</dbReference>
<dbReference type="InterPro" id="IPR032816">
    <property type="entry name" value="VTT_dom"/>
</dbReference>
<evidence type="ECO:0000256" key="1">
    <source>
        <dbReference type="ARBA" id="ARBA00004651"/>
    </source>
</evidence>
<keyword evidence="5 7" id="KW-1133">Transmembrane helix</keyword>
<accession>A0A1G9U6N8</accession>
<dbReference type="PANTHER" id="PTHR30353">
    <property type="entry name" value="INNER MEMBRANE PROTEIN DEDA-RELATED"/>
    <property type="match status" value="1"/>
</dbReference>
<evidence type="ECO:0000256" key="4">
    <source>
        <dbReference type="ARBA" id="ARBA00022692"/>
    </source>
</evidence>
<keyword evidence="6 7" id="KW-0472">Membrane</keyword>
<dbReference type="RefSeq" id="WP_030432716.1">
    <property type="nucleotide sequence ID" value="NZ_JOEF01000031.1"/>
</dbReference>
<proteinExistence type="inferred from homology"/>
<feature type="transmembrane region" description="Helical" evidence="7">
    <location>
        <begin position="134"/>
        <end position="154"/>
    </location>
</feature>
<comment type="similarity">
    <text evidence="2 7">Belongs to the DedA family.</text>
</comment>
<protein>
    <submittedName>
        <fullName evidence="9">Membrane-associated protein</fullName>
    </submittedName>
</protein>
<comment type="subcellular location">
    <subcellularLocation>
        <location evidence="1 7">Cell membrane</location>
        <topology evidence="1 7">Multi-pass membrane protein</topology>
    </subcellularLocation>
</comment>
<dbReference type="EMBL" id="LT629701">
    <property type="protein sequence ID" value="SDM55538.1"/>
    <property type="molecule type" value="Genomic_DNA"/>
</dbReference>
<evidence type="ECO:0000313" key="9">
    <source>
        <dbReference type="EMBL" id="SDM55538.1"/>
    </source>
</evidence>
<feature type="transmembrane region" description="Helical" evidence="7">
    <location>
        <begin position="54"/>
        <end position="76"/>
    </location>
</feature>
<dbReference type="STRING" id="211114.SAMN04489726_2218"/>
<feature type="domain" description="VTT" evidence="8">
    <location>
        <begin position="34"/>
        <end position="153"/>
    </location>
</feature>
<reference evidence="9 10" key="1">
    <citation type="submission" date="2016-10" db="EMBL/GenBank/DDBJ databases">
        <authorList>
            <person name="de Groot N.N."/>
        </authorList>
    </citation>
    <scope>NUCLEOTIDE SEQUENCE [LARGE SCALE GENOMIC DNA]</scope>
    <source>
        <strain evidence="9 10">DSM 44149</strain>
    </source>
</reference>
<dbReference type="eggNOG" id="COG0586">
    <property type="taxonomic scope" value="Bacteria"/>
</dbReference>
<evidence type="ECO:0000256" key="5">
    <source>
        <dbReference type="ARBA" id="ARBA00022989"/>
    </source>
</evidence>
<evidence type="ECO:0000259" key="8">
    <source>
        <dbReference type="Pfam" id="PF09335"/>
    </source>
</evidence>
<gene>
    <name evidence="9" type="ORF">SAMN04489726_2218</name>
</gene>
<evidence type="ECO:0000256" key="3">
    <source>
        <dbReference type="ARBA" id="ARBA00022475"/>
    </source>
</evidence>
<dbReference type="PANTHER" id="PTHR30353:SF0">
    <property type="entry name" value="TRANSMEMBRANE PROTEIN"/>
    <property type="match status" value="1"/>
</dbReference>
<keyword evidence="3 7" id="KW-1003">Cell membrane</keyword>
<sequence>MIHLDLTQLSMVLVHLVVFAVIFVESGVLVGLVLPGDSVLFMSGLLAARSGSSVVLLVVLVFIAAVAGDSVGYRIGRVVGRRAVERRPRLLARAQDLYRRHGWFAVVIARWYPWIRTVMPLLAGMGRMPYPGFLAANALGAVLWGCGTVLLGYFAHSIPGLYQASLVLMGLAILATLGYLVRQRMIAANSDCLRRGSDRNLPAR</sequence>
<organism evidence="9 10">
    <name type="scientific">Allokutzneria albata</name>
    <name type="common">Kibdelosporangium albatum</name>
    <dbReference type="NCBI Taxonomy" id="211114"/>
    <lineage>
        <taxon>Bacteria</taxon>
        <taxon>Bacillati</taxon>
        <taxon>Actinomycetota</taxon>
        <taxon>Actinomycetes</taxon>
        <taxon>Pseudonocardiales</taxon>
        <taxon>Pseudonocardiaceae</taxon>
        <taxon>Allokutzneria</taxon>
    </lineage>
</organism>
<keyword evidence="10" id="KW-1185">Reference proteome</keyword>
<feature type="transmembrane region" description="Helical" evidence="7">
    <location>
        <begin position="12"/>
        <end position="34"/>
    </location>
</feature>
<feature type="transmembrane region" description="Helical" evidence="7">
    <location>
        <begin position="161"/>
        <end position="181"/>
    </location>
</feature>
<evidence type="ECO:0000256" key="7">
    <source>
        <dbReference type="RuleBase" id="RU367016"/>
    </source>
</evidence>
<name>A0A1G9U6N8_ALLAB</name>
<dbReference type="Pfam" id="PF09335">
    <property type="entry name" value="VTT_dom"/>
    <property type="match status" value="1"/>
</dbReference>
<evidence type="ECO:0000256" key="2">
    <source>
        <dbReference type="ARBA" id="ARBA00010792"/>
    </source>
</evidence>
<dbReference type="AlphaFoldDB" id="A0A1G9U6N8"/>
<keyword evidence="4 7" id="KW-0812">Transmembrane</keyword>
<dbReference type="Proteomes" id="UP000183376">
    <property type="component" value="Chromosome I"/>
</dbReference>
<evidence type="ECO:0000313" key="10">
    <source>
        <dbReference type="Proteomes" id="UP000183376"/>
    </source>
</evidence>